<dbReference type="EMBL" id="JBJUIK010000013">
    <property type="protein sequence ID" value="KAL3506209.1"/>
    <property type="molecule type" value="Genomic_DNA"/>
</dbReference>
<evidence type="ECO:0000256" key="1">
    <source>
        <dbReference type="ARBA" id="ARBA00008894"/>
    </source>
</evidence>
<dbReference type="Proteomes" id="UP001630127">
    <property type="component" value="Unassembled WGS sequence"/>
</dbReference>
<evidence type="ECO:0000256" key="4">
    <source>
        <dbReference type="ARBA" id="ARBA00022741"/>
    </source>
</evidence>
<evidence type="ECO:0000313" key="10">
    <source>
        <dbReference type="EMBL" id="KAL3506209.1"/>
    </source>
</evidence>
<dbReference type="InterPro" id="IPR055414">
    <property type="entry name" value="LRR_R13L4/SHOC2-like"/>
</dbReference>
<dbReference type="GO" id="GO:0051607">
    <property type="term" value="P:defense response to virus"/>
    <property type="evidence" value="ECO:0007669"/>
    <property type="project" value="UniProtKB-ARBA"/>
</dbReference>
<evidence type="ECO:0000259" key="9">
    <source>
        <dbReference type="Pfam" id="PF23598"/>
    </source>
</evidence>
<keyword evidence="6" id="KW-0067">ATP-binding</keyword>
<dbReference type="Gene3D" id="1.10.8.430">
    <property type="entry name" value="Helical domain of apoptotic protease-activating factors"/>
    <property type="match status" value="1"/>
</dbReference>
<protein>
    <submittedName>
        <fullName evidence="10">Uncharacterized protein</fullName>
    </submittedName>
</protein>
<evidence type="ECO:0000256" key="2">
    <source>
        <dbReference type="ARBA" id="ARBA00022614"/>
    </source>
</evidence>
<dbReference type="InterPro" id="IPR032675">
    <property type="entry name" value="LRR_dom_sf"/>
</dbReference>
<dbReference type="Pfam" id="PF23598">
    <property type="entry name" value="LRR_14"/>
    <property type="match status" value="1"/>
</dbReference>
<dbReference type="PANTHER" id="PTHR23155">
    <property type="entry name" value="DISEASE RESISTANCE PROTEIN RP"/>
    <property type="match status" value="1"/>
</dbReference>
<reference evidence="10 11" key="1">
    <citation type="submission" date="2024-11" db="EMBL/GenBank/DDBJ databases">
        <title>A near-complete genome assembly of Cinchona calisaya.</title>
        <authorList>
            <person name="Lian D.C."/>
            <person name="Zhao X.W."/>
            <person name="Wei L."/>
        </authorList>
    </citation>
    <scope>NUCLEOTIDE SEQUENCE [LARGE SCALE GENOMIC DNA]</scope>
    <source>
        <tissue evidence="10">Nenye</tissue>
    </source>
</reference>
<dbReference type="Gene3D" id="3.80.10.10">
    <property type="entry name" value="Ribonuclease Inhibitor"/>
    <property type="match status" value="1"/>
</dbReference>
<dbReference type="FunFam" id="3.40.50.300:FF:001091">
    <property type="entry name" value="Probable disease resistance protein At1g61300"/>
    <property type="match status" value="2"/>
</dbReference>
<dbReference type="InterPro" id="IPR036388">
    <property type="entry name" value="WH-like_DNA-bd_sf"/>
</dbReference>
<comment type="similarity">
    <text evidence="1">Belongs to the disease resistance NB-LRR family.</text>
</comment>
<keyword evidence="11" id="KW-1185">Reference proteome</keyword>
<organism evidence="10 11">
    <name type="scientific">Cinchona calisaya</name>
    <dbReference type="NCBI Taxonomy" id="153742"/>
    <lineage>
        <taxon>Eukaryota</taxon>
        <taxon>Viridiplantae</taxon>
        <taxon>Streptophyta</taxon>
        <taxon>Embryophyta</taxon>
        <taxon>Tracheophyta</taxon>
        <taxon>Spermatophyta</taxon>
        <taxon>Magnoliopsida</taxon>
        <taxon>eudicotyledons</taxon>
        <taxon>Gunneridae</taxon>
        <taxon>Pentapetalae</taxon>
        <taxon>asterids</taxon>
        <taxon>lamiids</taxon>
        <taxon>Gentianales</taxon>
        <taxon>Rubiaceae</taxon>
        <taxon>Cinchonoideae</taxon>
        <taxon>Cinchoneae</taxon>
        <taxon>Cinchona</taxon>
    </lineage>
</organism>
<dbReference type="Gene3D" id="1.10.10.10">
    <property type="entry name" value="Winged helix-like DNA-binding domain superfamily/Winged helix DNA-binding domain"/>
    <property type="match status" value="1"/>
</dbReference>
<dbReference type="PANTHER" id="PTHR23155:SF1185">
    <property type="entry name" value="DISEASE RESISTANCE RPP8-LIKE PROTEIN 3-RELATED"/>
    <property type="match status" value="1"/>
</dbReference>
<dbReference type="Pfam" id="PF23559">
    <property type="entry name" value="WHD_DRP"/>
    <property type="match status" value="1"/>
</dbReference>
<evidence type="ECO:0000259" key="8">
    <source>
        <dbReference type="Pfam" id="PF23559"/>
    </source>
</evidence>
<dbReference type="InterPro" id="IPR027417">
    <property type="entry name" value="P-loop_NTPase"/>
</dbReference>
<dbReference type="InterPro" id="IPR042197">
    <property type="entry name" value="Apaf_helical"/>
</dbReference>
<dbReference type="FunFam" id="1.10.10.10:FF:000322">
    <property type="entry name" value="Probable disease resistance protein At1g63360"/>
    <property type="match status" value="1"/>
</dbReference>
<name>A0ABD2YIJ1_9GENT</name>
<keyword evidence="3" id="KW-0677">Repeat</keyword>
<evidence type="ECO:0000256" key="6">
    <source>
        <dbReference type="ARBA" id="ARBA00022840"/>
    </source>
</evidence>
<proteinExistence type="inferred from homology"/>
<dbReference type="SUPFAM" id="SSF52058">
    <property type="entry name" value="L domain-like"/>
    <property type="match status" value="1"/>
</dbReference>
<dbReference type="InterPro" id="IPR002182">
    <property type="entry name" value="NB-ARC"/>
</dbReference>
<dbReference type="InterPro" id="IPR044974">
    <property type="entry name" value="Disease_R_plants"/>
</dbReference>
<dbReference type="PRINTS" id="PR00364">
    <property type="entry name" value="DISEASERSIST"/>
</dbReference>
<feature type="domain" description="Disease resistance R13L4/SHOC-2-like LRR" evidence="9">
    <location>
        <begin position="818"/>
        <end position="1133"/>
    </location>
</feature>
<keyword evidence="2" id="KW-0433">Leucine-rich repeat</keyword>
<feature type="domain" description="Disease resistance protein winged helix" evidence="8">
    <location>
        <begin position="676"/>
        <end position="751"/>
    </location>
</feature>
<evidence type="ECO:0000259" key="7">
    <source>
        <dbReference type="Pfam" id="PF00931"/>
    </source>
</evidence>
<comment type="caution">
    <text evidence="10">The sequence shown here is derived from an EMBL/GenBank/DDBJ whole genome shotgun (WGS) entry which is preliminary data.</text>
</comment>
<evidence type="ECO:0000256" key="3">
    <source>
        <dbReference type="ARBA" id="ARBA00022737"/>
    </source>
</evidence>
<gene>
    <name evidence="10" type="ORF">ACH5RR_031591</name>
</gene>
<sequence length="1168" mass="133440">MTTTIRVSGVLERLQYLFEQVDFFSQSIAEDNKSLVVGKLWELIPILKDGEGLIDARSKYNVRDENFVKQVRQLEKILYRMEDLVESHQVGGGGGGGEGVAVASRGQGRTKNSIFKKFIDRKANSNNFQADLSSLTDQIDRILTLLQDYLVFDEMPARIVDIGDMGLSRRPCVYYEENRIMRRERDEEELVFALTRTTASRIEIISICGMGGIGKTTLAKTVFNDVRVKCHFHRHAWVSVGLDFRIRDILETIFHELGLSSSEKQLNLEDLEQEIYRALKSNRWLLVLDEIWSIQAWETIRSIFEPSGGKYDGKVLVTTRNRDIALSLSAEGRIHDLGFLDDDQKWELFNRLAQLGGLELNSYQEIFARRIVRQSGGLPLAIAEVVDMLMLKSSDEWEILLQYSDVERSRTQGFEAVTIPSELVSALTEGSSTNLEVISICGMVGTDNTSLARTLYNNSKVMNHFNIRAWVNVTQEFQTRDMLVSILNQVWPSSSEELLTRMDKMELAEKVYKLLKEKRWLVVLDDTWSIEAWESIRVAFPVNNFGERILVTTQYTDVAECTSGDGHIHYLGVLNDEQSSELIKRIAQLGEAVLNSEHLQIARKIVRQSGGLLSSIILLANMLKSKPTDEWESLLGHSAAETSGTLGFQEVRSSLELSYYGLQDVLKPCLLYMGNFPEGYKIEVDKLCQLWIAEGLISPKECNINGKTMMEVAEKYFDQLAARNLVQVPKDEMSNHQNFRYGSLHEVVRDICITKAKEEEFFEVLMPGSSKDSVFRRAIFLDKLGDMDIRPYLGEDLRTLLFFDSFHQSGEQYVFPRAIPDLTNLKWIRVLHFDGVTFKGGKLPSGIGNLVLLRYLSFRDCYLTEIPSSISNFLFLLTLDLRVRKLCRVTIPNVLFKLERLKHLYLPLNIRTPNHDKLQLDGMKQLEILENFDTRVCNAGEIFMSTSLRILEVTVQGNLDDLEKIFKCIEANANHLRKTSINIKNFDCYSEERLSFIEKVFSSRVLHILRLEGRIGRLPLFETSPMFTEIYLNGSLLDEDPMQALETLPHLRVLALETEAYIGKEMCCSLSYFQELRSLKLSNLYNLEAWEVEEEAMPKLSTLTIENCRGMKMLPEGLESIDNLRKLEIRMMPKGFVSRLQKIDGEGGEDLHIINTNCTIEFGSANVL</sequence>
<accession>A0ABD2YIJ1</accession>
<keyword evidence="4" id="KW-0547">Nucleotide-binding</keyword>
<feature type="domain" description="NB-ARC" evidence="7">
    <location>
        <begin position="425"/>
        <end position="587"/>
    </location>
</feature>
<dbReference type="SUPFAM" id="SSF52540">
    <property type="entry name" value="P-loop containing nucleoside triphosphate hydrolases"/>
    <property type="match status" value="2"/>
</dbReference>
<dbReference type="GO" id="GO:0005524">
    <property type="term" value="F:ATP binding"/>
    <property type="evidence" value="ECO:0007669"/>
    <property type="project" value="UniProtKB-KW"/>
</dbReference>
<evidence type="ECO:0000313" key="11">
    <source>
        <dbReference type="Proteomes" id="UP001630127"/>
    </source>
</evidence>
<feature type="domain" description="NB-ARC" evidence="7">
    <location>
        <begin position="193"/>
        <end position="352"/>
    </location>
</feature>
<evidence type="ECO:0000256" key="5">
    <source>
        <dbReference type="ARBA" id="ARBA00022821"/>
    </source>
</evidence>
<dbReference type="Pfam" id="PF00931">
    <property type="entry name" value="NB-ARC"/>
    <property type="match status" value="2"/>
</dbReference>
<keyword evidence="5" id="KW-0611">Plant defense</keyword>
<dbReference type="InterPro" id="IPR058922">
    <property type="entry name" value="WHD_DRP"/>
</dbReference>
<dbReference type="Gene3D" id="3.40.50.300">
    <property type="entry name" value="P-loop containing nucleotide triphosphate hydrolases"/>
    <property type="match status" value="2"/>
</dbReference>
<dbReference type="AlphaFoldDB" id="A0ABD2YIJ1"/>